<evidence type="ECO:0000256" key="5">
    <source>
        <dbReference type="PROSITE-ProRule" id="PRU00723"/>
    </source>
</evidence>
<feature type="domain" description="C3H1-type" evidence="7">
    <location>
        <begin position="825"/>
        <end position="853"/>
    </location>
</feature>
<keyword evidence="2" id="KW-0677">Repeat</keyword>
<dbReference type="EMBL" id="BRYB01000748">
    <property type="protein sequence ID" value="GMI36796.1"/>
    <property type="molecule type" value="Genomic_DNA"/>
</dbReference>
<accession>A0ABQ6N099</accession>
<evidence type="ECO:0000256" key="1">
    <source>
        <dbReference type="ARBA" id="ARBA00022723"/>
    </source>
</evidence>
<dbReference type="PROSITE" id="PS50103">
    <property type="entry name" value="ZF_C3H1"/>
    <property type="match status" value="3"/>
</dbReference>
<proteinExistence type="predicted"/>
<protein>
    <recommendedName>
        <fullName evidence="7">C3H1-type domain-containing protein</fullName>
    </recommendedName>
</protein>
<comment type="caution">
    <text evidence="8">The sequence shown here is derived from an EMBL/GenBank/DDBJ whole genome shotgun (WGS) entry which is preliminary data.</text>
</comment>
<evidence type="ECO:0000259" key="7">
    <source>
        <dbReference type="PROSITE" id="PS50103"/>
    </source>
</evidence>
<dbReference type="SMART" id="SM00356">
    <property type="entry name" value="ZnF_C3H1"/>
    <property type="match status" value="3"/>
</dbReference>
<organism evidence="8 9">
    <name type="scientific">Tetraparma gracilis</name>
    <dbReference type="NCBI Taxonomy" id="2962635"/>
    <lineage>
        <taxon>Eukaryota</taxon>
        <taxon>Sar</taxon>
        <taxon>Stramenopiles</taxon>
        <taxon>Ochrophyta</taxon>
        <taxon>Bolidophyceae</taxon>
        <taxon>Parmales</taxon>
        <taxon>Triparmaceae</taxon>
        <taxon>Tetraparma</taxon>
    </lineage>
</organism>
<dbReference type="InterPro" id="IPR000571">
    <property type="entry name" value="Znf_CCCH"/>
</dbReference>
<feature type="zinc finger region" description="C3H1-type" evidence="5">
    <location>
        <begin position="646"/>
        <end position="673"/>
    </location>
</feature>
<feature type="region of interest" description="Disordered" evidence="6">
    <location>
        <begin position="151"/>
        <end position="188"/>
    </location>
</feature>
<dbReference type="InterPro" id="IPR036855">
    <property type="entry name" value="Znf_CCCH_sf"/>
</dbReference>
<dbReference type="PANTHER" id="PTHR12547:SF18">
    <property type="entry name" value="PROTEIN TIS11"/>
    <property type="match status" value="1"/>
</dbReference>
<keyword evidence="1 5" id="KW-0479">Metal-binding</keyword>
<dbReference type="PANTHER" id="PTHR12547">
    <property type="entry name" value="CCCH ZINC FINGER/TIS11-RELATED"/>
    <property type="match status" value="1"/>
</dbReference>
<keyword evidence="9" id="KW-1185">Reference proteome</keyword>
<feature type="domain" description="C3H1-type" evidence="7">
    <location>
        <begin position="90"/>
        <end position="118"/>
    </location>
</feature>
<dbReference type="Proteomes" id="UP001165060">
    <property type="component" value="Unassembled WGS sequence"/>
</dbReference>
<feature type="compositionally biased region" description="Pro residues" evidence="6">
    <location>
        <begin position="161"/>
        <end position="170"/>
    </location>
</feature>
<evidence type="ECO:0000256" key="6">
    <source>
        <dbReference type="SAM" id="MobiDB-lite"/>
    </source>
</evidence>
<feature type="zinc finger region" description="C3H1-type" evidence="5">
    <location>
        <begin position="825"/>
        <end position="853"/>
    </location>
</feature>
<keyword evidence="4 5" id="KW-0862">Zinc</keyword>
<feature type="compositionally biased region" description="Pro residues" evidence="6">
    <location>
        <begin position="176"/>
        <end position="186"/>
    </location>
</feature>
<dbReference type="SUPFAM" id="SSF90229">
    <property type="entry name" value="CCCH zinc finger"/>
    <property type="match status" value="1"/>
</dbReference>
<evidence type="ECO:0000313" key="8">
    <source>
        <dbReference type="EMBL" id="GMI36796.1"/>
    </source>
</evidence>
<feature type="region of interest" description="Disordered" evidence="6">
    <location>
        <begin position="889"/>
        <end position="924"/>
    </location>
</feature>
<feature type="zinc finger region" description="C3H1-type" evidence="5">
    <location>
        <begin position="90"/>
        <end position="118"/>
    </location>
</feature>
<sequence length="1062" mass="115328">MPLLSPPHPHPLPPAAEALLSSVLSRMPPGGAAALRDYLDRCAVESARGPVLRMMSLDALALAARRFEREGNGASKQHPDRAFMFHVNSLRRFVPCADIVTSGRCKWGTKCFFAHPDSFGGFPGAVQGEEAFAIELGPPEVRAERYAQLLPPAPRQDVPAPRDPAAPRAPPRQDAPAPPRTFPNAPPGVSAFLSSLPATSIPFWTPCGVPLPEPGHSLMEHVLANLSPAPRADLCEFLSSSGNRRNGVHLQSPSSLAYAVARFRHGQYGRSADKPAKIFMNCLNDQRKFVPCADMVAGGQCRWDSKQWGCFWAHPNEHGVFERMLEAEEDYRRVLGGDLLPPLSPPLTSPADTLSNPGFPHAPAPSRAFLNSLSPESLPMACLAPPGSDALWLPPAAEAELSKLEGAVDFASLRGRSQVYLETISLNLLKVLVSNLLGRSRAGDLHNPSGYFMSVYNGLRYCSLCLSMLRGARCKLGCDCHYVCYGNCREDGSFDLSFPDKMDARGALLLPPDGAQPETRSSPPRAPPETRSSPPRAPQLLFPRAPPGVSAYLSSLPHSSLPFLCPPYPHPLPPAGAAVLDGVISEMTPAVADALQSLLDTQTRPFLHLMSLSSLALAAHNFVRELPRFPVKLGSERMFMSIAKNLRRFVPCADLITTGRCTLEKCPWAHPESDGVFPVMVEADRVFRKCLGPPPPEMDAPAPAPLPVDRPAFAPLDRPADRPSFPYAPPDVLPFVSSLSLDSLPMWSLAPPGAPHDWLPAEGVWLVDKVVRESQMDLTRGSLPNSRGGGLENLSLNALRLVASEMVRTPLDTPQRMLQTLFCDFRKSSMCPKLLRAGRCTWGGKCHYAHPEDGVFDLHFVTDLNKRGEPNQQGGGLCGFRPLEPLDDVRAPPPYHHAPLPVLPPNSSSISPPPSPPMALPVGRASSPPLAAPLLLHSVSSSPPFASSPPRAEKRPAPPSPPFPNPKRSFRPPLPEARFVLVERMDTVTPAMLKRALDVWPKLPYLSVAMDSNSAVIEFESGAVAAECMRLCRYGQEEGVAFVRIQERGVDRDLVLNHLNER</sequence>
<reference evidence="8 9" key="1">
    <citation type="journal article" date="2023" name="Commun. Biol.">
        <title>Genome analysis of Parmales, the sister group of diatoms, reveals the evolutionary specialization of diatoms from phago-mixotrophs to photoautotrophs.</title>
        <authorList>
            <person name="Ban H."/>
            <person name="Sato S."/>
            <person name="Yoshikawa S."/>
            <person name="Yamada K."/>
            <person name="Nakamura Y."/>
            <person name="Ichinomiya M."/>
            <person name="Sato N."/>
            <person name="Blanc-Mathieu R."/>
            <person name="Endo H."/>
            <person name="Kuwata A."/>
            <person name="Ogata H."/>
        </authorList>
    </citation>
    <scope>NUCLEOTIDE SEQUENCE [LARGE SCALE GENOMIC DNA]</scope>
</reference>
<feature type="domain" description="C3H1-type" evidence="7">
    <location>
        <begin position="646"/>
        <end position="673"/>
    </location>
</feature>
<feature type="compositionally biased region" description="Pro residues" evidence="6">
    <location>
        <begin position="891"/>
        <end position="904"/>
    </location>
</feature>
<feature type="region of interest" description="Disordered" evidence="6">
    <location>
        <begin position="941"/>
        <end position="971"/>
    </location>
</feature>
<feature type="compositionally biased region" description="Low complexity" evidence="6">
    <location>
        <begin position="941"/>
        <end position="950"/>
    </location>
</feature>
<gene>
    <name evidence="8" type="ORF">TeGR_g6141</name>
</gene>
<feature type="region of interest" description="Disordered" evidence="6">
    <location>
        <begin position="507"/>
        <end position="539"/>
    </location>
</feature>
<evidence type="ECO:0000256" key="3">
    <source>
        <dbReference type="ARBA" id="ARBA00022771"/>
    </source>
</evidence>
<dbReference type="InterPro" id="IPR045877">
    <property type="entry name" value="ZFP36-like"/>
</dbReference>
<evidence type="ECO:0000313" key="9">
    <source>
        <dbReference type="Proteomes" id="UP001165060"/>
    </source>
</evidence>
<name>A0ABQ6N099_9STRA</name>
<evidence type="ECO:0000256" key="2">
    <source>
        <dbReference type="ARBA" id="ARBA00022737"/>
    </source>
</evidence>
<keyword evidence="3 5" id="KW-0863">Zinc-finger</keyword>
<evidence type="ECO:0000256" key="4">
    <source>
        <dbReference type="ARBA" id="ARBA00022833"/>
    </source>
</evidence>